<evidence type="ECO:0000313" key="3">
    <source>
        <dbReference type="EMBL" id="QIW97976.1"/>
    </source>
</evidence>
<proteinExistence type="predicted"/>
<evidence type="ECO:0000256" key="2">
    <source>
        <dbReference type="SAM" id="MobiDB-lite"/>
    </source>
</evidence>
<feature type="compositionally biased region" description="Basic and acidic residues" evidence="2">
    <location>
        <begin position="337"/>
        <end position="349"/>
    </location>
</feature>
<gene>
    <name evidence="3" type="ORF">AMS68_003494</name>
</gene>
<feature type="compositionally biased region" description="Polar residues" evidence="2">
    <location>
        <begin position="57"/>
        <end position="67"/>
    </location>
</feature>
<sequence length="673" mass="74670">MSELPQPNTSRSLRHKTAFLGKPVLSDQGFNDDRDDGSAQVERTKSAPVEEKDVTHKATQSRKAQISATDADWAAITTTPNAKSLLSMVKAELKDQRAKKTPLLRISSDKLPTSADEKAYLRNSRQAYSDGPEHSPGLLDEARALKSRPVDDGQTPTAEPPYPTAVSPALQFIDTETPWNEFVQSSMSDGGFALANTPAPKPPYPSSPLLQPIRAVSSSPRYDRSLATAHAEDRSDQHTISRSVSGTLMDMSTGPSQSDSSDAAGTCRSFTIPHRSKQDASSAWSAQWFTQGDAEHAAYVNAAGHAGSSNNHLGNGLSAVGLGKRSRPKMSGSGPSRSRDASQAKRVNIDDEVDSADDNDENEVQMCCPIQDCYGTNRRISELLRDLLARHKIFLCFHCCDIVNIGHGERPADAKNRHANEGCTPRCVGTHCGPIENPPWLSLAHDPDSNCKRSWRGMPKDHLWRFIYAKVWNTNNVPPVKYERGSGYQHSNQLQPRRPRYPRQESNTRRMSPEPLVSQLEMDMTRQQEQAQLERQQAQQMLMQSQARANELEYILMAVLELEIPQALDALPRSRVADILSRSLRFRIQQEAHRALPETQAGDRRPSDRTVRSLVPIEMEHISPFYASQPSQMNPLPYTTQGNYNLIETPDLTDQPFGLIGSAVSWLPALRET</sequence>
<feature type="region of interest" description="Disordered" evidence="2">
    <location>
        <begin position="122"/>
        <end position="167"/>
    </location>
</feature>
<reference evidence="3 4" key="1">
    <citation type="journal article" date="2016" name="Sci. Rep.">
        <title>Peltaster fructicola genome reveals evolution from an invasive phytopathogen to an ectophytic parasite.</title>
        <authorList>
            <person name="Xu C."/>
            <person name="Chen H."/>
            <person name="Gleason M.L."/>
            <person name="Xu J.R."/>
            <person name="Liu H."/>
            <person name="Zhang R."/>
            <person name="Sun G."/>
        </authorList>
    </citation>
    <scope>NUCLEOTIDE SEQUENCE [LARGE SCALE GENOMIC DNA]</scope>
    <source>
        <strain evidence="3 4">LNHT1506</strain>
    </source>
</reference>
<dbReference type="AlphaFoldDB" id="A0A6H0XT86"/>
<feature type="compositionally biased region" description="Basic and acidic residues" evidence="2">
    <location>
        <begin position="42"/>
        <end position="56"/>
    </location>
</feature>
<accession>A0A6H0XT86</accession>
<evidence type="ECO:0000256" key="1">
    <source>
        <dbReference type="SAM" id="Coils"/>
    </source>
</evidence>
<feature type="compositionally biased region" description="Basic and acidic residues" evidence="2">
    <location>
        <begin position="140"/>
        <end position="151"/>
    </location>
</feature>
<evidence type="ECO:0000313" key="4">
    <source>
        <dbReference type="Proteomes" id="UP000503462"/>
    </source>
</evidence>
<organism evidence="3 4">
    <name type="scientific">Peltaster fructicola</name>
    <dbReference type="NCBI Taxonomy" id="286661"/>
    <lineage>
        <taxon>Eukaryota</taxon>
        <taxon>Fungi</taxon>
        <taxon>Dikarya</taxon>
        <taxon>Ascomycota</taxon>
        <taxon>Pezizomycotina</taxon>
        <taxon>Dothideomycetes</taxon>
        <taxon>Dothideomycetes incertae sedis</taxon>
        <taxon>Peltaster</taxon>
    </lineage>
</organism>
<keyword evidence="4" id="KW-1185">Reference proteome</keyword>
<keyword evidence="1" id="KW-0175">Coiled coil</keyword>
<feature type="compositionally biased region" description="Polar residues" evidence="2">
    <location>
        <begin position="1"/>
        <end position="11"/>
    </location>
</feature>
<feature type="region of interest" description="Disordered" evidence="2">
    <location>
        <begin position="1"/>
        <end position="70"/>
    </location>
</feature>
<feature type="coiled-coil region" evidence="1">
    <location>
        <begin position="517"/>
        <end position="548"/>
    </location>
</feature>
<feature type="region of interest" description="Disordered" evidence="2">
    <location>
        <begin position="310"/>
        <end position="359"/>
    </location>
</feature>
<feature type="region of interest" description="Disordered" evidence="2">
    <location>
        <begin position="483"/>
        <end position="512"/>
    </location>
</feature>
<protein>
    <submittedName>
        <fullName evidence="3">Uncharacterized protein</fullName>
    </submittedName>
</protein>
<feature type="compositionally biased region" description="Polar residues" evidence="2">
    <location>
        <begin position="253"/>
        <end position="263"/>
    </location>
</feature>
<feature type="compositionally biased region" description="Acidic residues" evidence="2">
    <location>
        <begin position="350"/>
        <end position="359"/>
    </location>
</feature>
<dbReference type="Proteomes" id="UP000503462">
    <property type="component" value="Chromosome 2"/>
</dbReference>
<dbReference type="EMBL" id="CP051140">
    <property type="protein sequence ID" value="QIW97976.1"/>
    <property type="molecule type" value="Genomic_DNA"/>
</dbReference>
<feature type="region of interest" description="Disordered" evidence="2">
    <location>
        <begin position="188"/>
        <end position="265"/>
    </location>
</feature>
<feature type="compositionally biased region" description="Basic and acidic residues" evidence="2">
    <location>
        <begin position="502"/>
        <end position="512"/>
    </location>
</feature>
<feature type="compositionally biased region" description="Basic and acidic residues" evidence="2">
    <location>
        <begin position="230"/>
        <end position="239"/>
    </location>
</feature>
<name>A0A6H0XT86_9PEZI</name>